<protein>
    <submittedName>
        <fullName evidence="7">Sec-independent translocase component C</fullName>
    </submittedName>
</protein>
<evidence type="ECO:0000256" key="6">
    <source>
        <dbReference type="SAM" id="Phobius"/>
    </source>
</evidence>
<evidence type="ECO:0000256" key="4">
    <source>
        <dbReference type="ARBA" id="ARBA00022989"/>
    </source>
</evidence>
<evidence type="ECO:0000313" key="7">
    <source>
        <dbReference type="EMBL" id="AOM67659.1"/>
    </source>
</evidence>
<keyword evidence="3 6" id="KW-0812">Transmembrane</keyword>
<keyword evidence="5 6" id="KW-0472">Membrane</keyword>
<reference evidence="7" key="1">
    <citation type="journal article" date="2018" name="PLoS ONE">
        <title>Plastid genome analysis of three Nemaliophycidae red algal species suggests environmental adaptation for iron limited habitats.</title>
        <authorList>
            <person name="Cho C.H."/>
            <person name="Choi J.W."/>
            <person name="Lam D.W."/>
            <person name="Kim K.M."/>
            <person name="Yoon H.S."/>
        </authorList>
    </citation>
    <scope>NUCLEOTIDE SEQUENCE</scope>
</reference>
<feature type="transmembrane region" description="Helical" evidence="6">
    <location>
        <begin position="111"/>
        <end position="144"/>
    </location>
</feature>
<dbReference type="HAMAP" id="MF_00902">
    <property type="entry name" value="TatC"/>
    <property type="match status" value="1"/>
</dbReference>
<sequence length="246" mass="27174">MSIKSSASGENTDGNDNEMSVAEHLGELRYRLLTVIVVFVTATVFSFTTLKELTLFLQEPATGVKFLQLAPGEYFFVSMKIAIYAGILLSCPFAIYQVIKFILPGLTKDEASFVIPSLIGSIVLFFVGIAFGYYVLAPAALAFFIKYGSEIIEPIWSFEQYFDFILLLLLSTGLAFQIPILQIFLGLLNIITSTQMLSAWKYIVVLSTIIGAILTPSTDPFTQLILSSAILILYFTGVMILIVLKK</sequence>
<dbReference type="PANTHER" id="PTHR30371:SF0">
    <property type="entry name" value="SEC-INDEPENDENT PROTEIN TRANSLOCASE PROTEIN TATC, CHLOROPLASTIC-RELATED"/>
    <property type="match status" value="1"/>
</dbReference>
<dbReference type="PROSITE" id="PS01218">
    <property type="entry name" value="TATC"/>
    <property type="match status" value="1"/>
</dbReference>
<dbReference type="PRINTS" id="PR01840">
    <property type="entry name" value="TATCFAMILY"/>
</dbReference>
<accession>A0A1C9CH11</accession>
<dbReference type="GO" id="GO:0043953">
    <property type="term" value="P:protein transport by the Tat complex"/>
    <property type="evidence" value="ECO:0007669"/>
    <property type="project" value="TreeGrafter"/>
</dbReference>
<name>A0A1C9CH11_PALPL</name>
<evidence type="ECO:0000256" key="2">
    <source>
        <dbReference type="ARBA" id="ARBA00008882"/>
    </source>
</evidence>
<proteinExistence type="inferred from homology"/>
<feature type="transmembrane region" description="Helical" evidence="6">
    <location>
        <begin position="32"/>
        <end position="50"/>
    </location>
</feature>
<dbReference type="InterPro" id="IPR002033">
    <property type="entry name" value="TatC"/>
</dbReference>
<comment type="similarity">
    <text evidence="2">Belongs to the TatC family.</text>
</comment>
<evidence type="ECO:0000256" key="5">
    <source>
        <dbReference type="ARBA" id="ARBA00023136"/>
    </source>
</evidence>
<dbReference type="PANTHER" id="PTHR30371">
    <property type="entry name" value="SEC-INDEPENDENT PROTEIN TRANSLOCASE PROTEIN TATC"/>
    <property type="match status" value="1"/>
</dbReference>
<dbReference type="AlphaFoldDB" id="A0A1C9CH11"/>
<evidence type="ECO:0000256" key="3">
    <source>
        <dbReference type="ARBA" id="ARBA00022692"/>
    </source>
</evidence>
<feature type="transmembrane region" description="Helical" evidence="6">
    <location>
        <begin position="164"/>
        <end position="187"/>
    </location>
</feature>
<keyword evidence="7" id="KW-0934">Plastid</keyword>
<feature type="transmembrane region" description="Helical" evidence="6">
    <location>
        <begin position="81"/>
        <end position="99"/>
    </location>
</feature>
<organism evidence="7">
    <name type="scientific">Palmaria palmata</name>
    <name type="common">Dulse</name>
    <name type="synonym">Rhodymenia palmata</name>
    <dbReference type="NCBI Taxonomy" id="2822"/>
    <lineage>
        <taxon>Eukaryota</taxon>
        <taxon>Rhodophyta</taxon>
        <taxon>Florideophyceae</taxon>
        <taxon>Nemaliophycidae</taxon>
        <taxon>Palmariales</taxon>
        <taxon>Palmariaceae</taxon>
        <taxon>Palmaria</taxon>
    </lineage>
</organism>
<gene>
    <name evidence="7" type="primary">tatC</name>
    <name evidence="7" type="ORF">Palma_027</name>
</gene>
<dbReference type="EMBL" id="KX284726">
    <property type="protein sequence ID" value="AOM67659.1"/>
    <property type="molecule type" value="Genomic_DNA"/>
</dbReference>
<evidence type="ECO:0000256" key="1">
    <source>
        <dbReference type="ARBA" id="ARBA00004141"/>
    </source>
</evidence>
<dbReference type="GeneID" id="29070161"/>
<dbReference type="InterPro" id="IPR019820">
    <property type="entry name" value="Sec-indep_translocase_CS"/>
</dbReference>
<dbReference type="GO" id="GO:0009977">
    <property type="term" value="F:proton motive force dependent protein transmembrane transporter activity"/>
    <property type="evidence" value="ECO:0007669"/>
    <property type="project" value="TreeGrafter"/>
</dbReference>
<dbReference type="GO" id="GO:0065002">
    <property type="term" value="P:intracellular protein transmembrane transport"/>
    <property type="evidence" value="ECO:0007669"/>
    <property type="project" value="TreeGrafter"/>
</dbReference>
<feature type="transmembrane region" description="Helical" evidence="6">
    <location>
        <begin position="199"/>
        <end position="218"/>
    </location>
</feature>
<keyword evidence="4 6" id="KW-1133">Transmembrane helix</keyword>
<dbReference type="NCBIfam" id="TIGR00945">
    <property type="entry name" value="tatC"/>
    <property type="match status" value="1"/>
</dbReference>
<feature type="transmembrane region" description="Helical" evidence="6">
    <location>
        <begin position="224"/>
        <end position="244"/>
    </location>
</feature>
<comment type="subcellular location">
    <subcellularLocation>
        <location evidence="1">Membrane</location>
        <topology evidence="1">Multi-pass membrane protein</topology>
    </subcellularLocation>
</comment>
<dbReference type="GO" id="GO:0033281">
    <property type="term" value="C:TAT protein transport complex"/>
    <property type="evidence" value="ECO:0007669"/>
    <property type="project" value="TreeGrafter"/>
</dbReference>
<geneLocation type="plastid" evidence="7"/>
<dbReference type="RefSeq" id="YP_009294219.1">
    <property type="nucleotide sequence ID" value="NC_031147.1"/>
</dbReference>
<dbReference type="Pfam" id="PF00902">
    <property type="entry name" value="TatC"/>
    <property type="match status" value="1"/>
</dbReference>